<dbReference type="PROSITE" id="PS00036">
    <property type="entry name" value="BZIP_BASIC"/>
    <property type="match status" value="1"/>
</dbReference>
<proteinExistence type="predicted"/>
<keyword evidence="6" id="KW-1185">Reference proteome</keyword>
<dbReference type="GO" id="GO:0000976">
    <property type="term" value="F:transcription cis-regulatory region binding"/>
    <property type="evidence" value="ECO:0007669"/>
    <property type="project" value="InterPro"/>
</dbReference>
<evidence type="ECO:0000259" key="4">
    <source>
        <dbReference type="PROSITE" id="PS00036"/>
    </source>
</evidence>
<feature type="region of interest" description="Disordered" evidence="3">
    <location>
        <begin position="1"/>
        <end position="82"/>
    </location>
</feature>
<name>A0A2B7WFE4_9EURO</name>
<gene>
    <name evidence="5" type="ORF">GX51_08290</name>
</gene>
<dbReference type="AlphaFoldDB" id="A0A2B7WFE4"/>
<feature type="compositionally biased region" description="Polar residues" evidence="3">
    <location>
        <begin position="1"/>
        <end position="12"/>
    </location>
</feature>
<evidence type="ECO:0000313" key="5">
    <source>
        <dbReference type="EMBL" id="PGG95277.1"/>
    </source>
</evidence>
<dbReference type="InterPro" id="IPR050936">
    <property type="entry name" value="AP-1-like"/>
</dbReference>
<feature type="compositionally biased region" description="Polar residues" evidence="3">
    <location>
        <begin position="216"/>
        <end position="225"/>
    </location>
</feature>
<comment type="caution">
    <text evidence="5">The sequence shown here is derived from an EMBL/GenBank/DDBJ whole genome shotgun (WGS) entry which is preliminary data.</text>
</comment>
<dbReference type="Gene3D" id="1.20.5.170">
    <property type="match status" value="1"/>
</dbReference>
<feature type="compositionally biased region" description="Low complexity" evidence="3">
    <location>
        <begin position="289"/>
        <end position="301"/>
    </location>
</feature>
<evidence type="ECO:0000256" key="2">
    <source>
        <dbReference type="ARBA" id="ARBA00023242"/>
    </source>
</evidence>
<reference evidence="5 6" key="1">
    <citation type="submission" date="2017-10" db="EMBL/GenBank/DDBJ databases">
        <title>Comparative genomics in systemic dimorphic fungi from Ajellomycetaceae.</title>
        <authorList>
            <person name="Munoz J.F."/>
            <person name="Mcewen J.G."/>
            <person name="Clay O.K."/>
            <person name="Cuomo C.A."/>
        </authorList>
    </citation>
    <scope>NUCLEOTIDE SEQUENCE [LARGE SCALE GENOMIC DNA]</scope>
    <source>
        <strain evidence="5 6">UAMH130</strain>
    </source>
</reference>
<dbReference type="SMART" id="SM00338">
    <property type="entry name" value="BRLZ"/>
    <property type="match status" value="1"/>
</dbReference>
<evidence type="ECO:0000256" key="3">
    <source>
        <dbReference type="SAM" id="MobiDB-lite"/>
    </source>
</evidence>
<feature type="compositionally biased region" description="Basic and acidic residues" evidence="3">
    <location>
        <begin position="14"/>
        <end position="23"/>
    </location>
</feature>
<organism evidence="5 6">
    <name type="scientific">Blastomyces parvus</name>
    <dbReference type="NCBI Taxonomy" id="2060905"/>
    <lineage>
        <taxon>Eukaryota</taxon>
        <taxon>Fungi</taxon>
        <taxon>Dikarya</taxon>
        <taxon>Ascomycota</taxon>
        <taxon>Pezizomycotina</taxon>
        <taxon>Eurotiomycetes</taxon>
        <taxon>Eurotiomycetidae</taxon>
        <taxon>Onygenales</taxon>
        <taxon>Ajellomycetaceae</taxon>
        <taxon>Blastomyces</taxon>
    </lineage>
</organism>
<feature type="compositionally biased region" description="Acidic residues" evidence="3">
    <location>
        <begin position="321"/>
        <end position="332"/>
    </location>
</feature>
<feature type="compositionally biased region" description="Polar residues" evidence="3">
    <location>
        <begin position="161"/>
        <end position="177"/>
    </location>
</feature>
<dbReference type="InterPro" id="IPR046347">
    <property type="entry name" value="bZIP_sf"/>
</dbReference>
<dbReference type="CDD" id="cd14688">
    <property type="entry name" value="bZIP_YAP"/>
    <property type="match status" value="1"/>
</dbReference>
<evidence type="ECO:0000256" key="1">
    <source>
        <dbReference type="ARBA" id="ARBA00004123"/>
    </source>
</evidence>
<protein>
    <recommendedName>
        <fullName evidence="4">BZIP domain-containing protein</fullName>
    </recommendedName>
</protein>
<sequence length="430" mass="47294">MGSVVNVSQINSRDGIRMEEVIPKSEPNPEGSSSSSVSTPEPDGETVIQDAAQRQKRKGGRKPIYATSEERKQRNRQAQAAFRERRTEYIKQLETTIKHNEETLQSLQQSHRSAADECLMLRYKNSLLERILLEKGIDVQAELRMKSGSPNMPPVKPARQPISQNSPLSRTAITRQSVNRHKVGMPQKLDHSNISQAHREDSYSMRSPQLHPTPISHVSSPSTAKSPGFSLQGGMSPPGTEIQLQQQQSIPQLHQHQRPPLLPPIGGYNGNGNGTNGHHAVSVPPSDPATPTTATHPHTPSGSVVNASRMEQEYDAQADMLDDEQPDPDDSGEGASYTPDYHEPRPRSARAQSQTQTQLSEQRIAAAAAAVNHVATAAVDTPHSEETDTFIRGDSFFDHFDPMLDADPFGLTASMHFQTPFSYTQSHARP</sequence>
<dbReference type="PANTHER" id="PTHR40621">
    <property type="entry name" value="TRANSCRIPTION FACTOR KAPC-RELATED"/>
    <property type="match status" value="1"/>
</dbReference>
<dbReference type="OrthoDB" id="2285533at2759"/>
<feature type="compositionally biased region" description="Low complexity" evidence="3">
    <location>
        <begin position="242"/>
        <end position="254"/>
    </location>
</feature>
<feature type="compositionally biased region" description="Low complexity" evidence="3">
    <location>
        <begin position="24"/>
        <end position="41"/>
    </location>
</feature>
<dbReference type="GO" id="GO:0001228">
    <property type="term" value="F:DNA-binding transcription activator activity, RNA polymerase II-specific"/>
    <property type="evidence" value="ECO:0007669"/>
    <property type="project" value="TreeGrafter"/>
</dbReference>
<dbReference type="GO" id="GO:0090575">
    <property type="term" value="C:RNA polymerase II transcription regulator complex"/>
    <property type="evidence" value="ECO:0007669"/>
    <property type="project" value="TreeGrafter"/>
</dbReference>
<comment type="subcellular location">
    <subcellularLocation>
        <location evidence="1">Nucleus</location>
    </subcellularLocation>
</comment>
<dbReference type="Proteomes" id="UP000224080">
    <property type="component" value="Unassembled WGS sequence"/>
</dbReference>
<feature type="region of interest" description="Disordered" evidence="3">
    <location>
        <begin position="147"/>
        <end position="306"/>
    </location>
</feature>
<evidence type="ECO:0000313" key="6">
    <source>
        <dbReference type="Proteomes" id="UP000224080"/>
    </source>
</evidence>
<dbReference type="STRING" id="2060905.A0A2B7WFE4"/>
<feature type="region of interest" description="Disordered" evidence="3">
    <location>
        <begin position="321"/>
        <end position="362"/>
    </location>
</feature>
<feature type="compositionally biased region" description="Polar residues" evidence="3">
    <location>
        <begin position="350"/>
        <end position="361"/>
    </location>
</feature>
<dbReference type="EMBL" id="PDNC01000251">
    <property type="protein sequence ID" value="PGG95277.1"/>
    <property type="molecule type" value="Genomic_DNA"/>
</dbReference>
<dbReference type="SUPFAM" id="SSF57959">
    <property type="entry name" value="Leucine zipper domain"/>
    <property type="match status" value="1"/>
</dbReference>
<feature type="domain" description="BZIP" evidence="4">
    <location>
        <begin position="71"/>
        <end position="85"/>
    </location>
</feature>
<accession>A0A2B7WFE4</accession>
<dbReference type="InterPro" id="IPR004827">
    <property type="entry name" value="bZIP"/>
</dbReference>
<keyword evidence="2" id="KW-0539">Nucleus</keyword>
<dbReference type="PANTHER" id="PTHR40621:SF9">
    <property type="entry name" value="MEAB PROTEIN"/>
    <property type="match status" value="1"/>
</dbReference>